<evidence type="ECO:0000313" key="2">
    <source>
        <dbReference type="Proteomes" id="UP000199400"/>
    </source>
</evidence>
<name>A0A1I1VG79_9BACT</name>
<dbReference type="RefSeq" id="WP_096330398.1">
    <property type="nucleotide sequence ID" value="NZ_FOMX01000004.1"/>
</dbReference>
<organism evidence="1 2">
    <name type="scientific">Nannocystis exedens</name>
    <dbReference type="NCBI Taxonomy" id="54"/>
    <lineage>
        <taxon>Bacteria</taxon>
        <taxon>Pseudomonadati</taxon>
        <taxon>Myxococcota</taxon>
        <taxon>Polyangia</taxon>
        <taxon>Nannocystales</taxon>
        <taxon>Nannocystaceae</taxon>
        <taxon>Nannocystis</taxon>
    </lineage>
</organism>
<dbReference type="OrthoDB" id="5507745at2"/>
<protein>
    <submittedName>
        <fullName evidence="1">Uncharacterized protein</fullName>
    </submittedName>
</protein>
<dbReference type="Proteomes" id="UP000199400">
    <property type="component" value="Unassembled WGS sequence"/>
</dbReference>
<proteinExistence type="predicted"/>
<dbReference type="AlphaFoldDB" id="A0A1I1VG79"/>
<dbReference type="STRING" id="54.SAMN02745121_01632"/>
<reference evidence="2" key="1">
    <citation type="submission" date="2016-10" db="EMBL/GenBank/DDBJ databases">
        <authorList>
            <person name="Varghese N."/>
            <person name="Submissions S."/>
        </authorList>
    </citation>
    <scope>NUCLEOTIDE SEQUENCE [LARGE SCALE GENOMIC DNA]</scope>
    <source>
        <strain evidence="2">ATCC 25963</strain>
    </source>
</reference>
<accession>A0A1I1VG79</accession>
<gene>
    <name evidence="1" type="ORF">SAMN02745121_01632</name>
</gene>
<evidence type="ECO:0000313" key="1">
    <source>
        <dbReference type="EMBL" id="SFD79460.1"/>
    </source>
</evidence>
<dbReference type="EMBL" id="FOMX01000004">
    <property type="protein sequence ID" value="SFD79460.1"/>
    <property type="molecule type" value="Genomic_DNA"/>
</dbReference>
<sequence length="190" mass="21755">MSWAITVGAGVTAAAAARWWSRERERDARLRELTALSEEGDGLSTAHLSRGLGELARQARWVRHALATPLSYWDNPLAPETPWGRRARCDAYDRAIGEARRALWEWLLLFRRLDERERLVLLGLGLSPGPFYAALFRPGVFDRSDDLWEEVLYPEAPDLAHVFAELRRTMIALRAFEATLLARVNDPYRR</sequence>
<keyword evidence="2" id="KW-1185">Reference proteome</keyword>